<protein>
    <submittedName>
        <fullName evidence="3">Uncharacterized protein</fullName>
    </submittedName>
</protein>
<name>A0A836CGW9_9STRA</name>
<feature type="region of interest" description="Disordered" evidence="2">
    <location>
        <begin position="1636"/>
        <end position="1667"/>
    </location>
</feature>
<evidence type="ECO:0000256" key="2">
    <source>
        <dbReference type="SAM" id="MobiDB-lite"/>
    </source>
</evidence>
<comment type="caution">
    <text evidence="3">The sequence shown here is derived from an EMBL/GenBank/DDBJ whole genome shotgun (WGS) entry which is preliminary data.</text>
</comment>
<dbReference type="Proteomes" id="UP000664859">
    <property type="component" value="Unassembled WGS sequence"/>
</dbReference>
<feature type="region of interest" description="Disordered" evidence="2">
    <location>
        <begin position="1355"/>
        <end position="1390"/>
    </location>
</feature>
<feature type="compositionally biased region" description="Basic and acidic residues" evidence="2">
    <location>
        <begin position="1364"/>
        <end position="1379"/>
    </location>
</feature>
<feature type="region of interest" description="Disordered" evidence="2">
    <location>
        <begin position="1"/>
        <end position="58"/>
    </location>
</feature>
<sequence length="1867" mass="199910">MSRRYSKKSWAPARGTSFPEDDDSDEGIPLSSAHPERPFRLPRRAQVTGNEGVPVGTPADELQRDAIIAAYEKTIENLIAHLRTTRPATDRSRTRHSVDPDIASLRSRIEVLIAERDGARRDRVDPEVVSSLQAQLTAVTAGHAEELQRIREVQNQHLDAEARLRAQIDVLTRERDDARRERVQPGAVEALTAQMAGVTADHARELQRVKDEHIANLRDVETRFAAHETVVRLEAQLEACKANLAAVGSVPDTSSGNVLRDILTGIRDDVKGRMIALETELAEAKENAASLMTRLESCLEARMEALNTSIDGNATVDQLRTTARLLAEDRATAAQKLVRALGKPHFDGNLQQLVDDVIAALQPVPTPTHAADAAIQKLREALQRADGDLLELVNAAIERMKIATPPTTIHVPVAENFMAVKAFVPTDDTASSTVQHVRSVARLMIAYRCKGRSGTRKFNLCEMLRVAKEALEVLATKQSPTDAQVQELTRARTLVDHIQDVNAALDTVNRLEEELMMHHVNGGSHTDAGFTGALDDYMRATQNVPGDVLRDGFLLDDFLRAESLSDVLQLFAGVSDLVVPIQVLCEGRQRCCNEVLRIKNGLKQLVVLPTTPADVSIALMFLLGMITEVEAERQRVAFEAAAAKKVADDAAAASRKAATDKEREDAITQLRQLLGMDGGLLELVNAAIARMKTAPGPTACPPPTTIRVAVPEDFMAVKAFVPNDDTASPTVQHVRSVARLMIAYRSKGRSGMRKFYLCEMLRDAKEALEVLATKQSPTDAQVQELTRAKTLVDHIQDVNAALDTVNRLEEELMMHHVNGGSHTDAGFTGALDDYMRATQNVPGGVLRDGFLLDDFLRAESLSNVLQLFAGVSDLVVPIQVLCEGRQRCCDEVLRIKNGLKQLVVLPTTPADVSTALMSLLGIITEVEAERQRVAFEAAAAKKVADDAAAASRKAATDRELAAVTAKLRQTLGRTDGDLANLVDAIIGLRAVVGPAVVCPTPVADAALLERYNELKAYVHKAQDPQSELQVLKSVARFMVDHYSECWSAQRKYILCEKVHAANRQVHALKSKQDQLSDAEANALQQAQGLLDHVPDLSARLSIFNDLENQLLLLRLQEAPDGAAYVDLFDRYTAAAVGIPDDIASTGLTRAQLDDLSTLNDMLDIFAVDPPDLVAAIQALCEGRRHCCDEVMRIKHDLRDVVGKMVDLSRPEVDIAILRTIGDLSTAAAEAQINALRTVAAQQAAAAAAAALRAAQQETAQQAAADAARKAAADAAAAARHAAEQQAATDAAAAQKAAADAAAATQQAADAAERAAAAAAAQRSAVQAAAAAHEQALQKAAADAAAQKAATDAATAAQHAAAQRDAADAQARKAADDRKRQTVTARDAKRRAVVAAEHRDDEVTRAAAAGGDGRAARKRARAAKNRLRNFHNGLPDEARFNVFRNPPETAADLQGQIDQLEEILPGADATLAVQDANALLEVAQQVEQNARELAPAGDAQPDLAQWQLRQAINARQSAEAAVRATRLTIADLARRLQPIDDIIMAADANTALFVTRAVEASARDLNEGGLGPPGEAQQIEEWGTHARQQAEQAVRDAQGLDADAEIGVLQALNDDDDTQRKNAAAAAVAHLPVYQSIGRRRKRESGRSPPAEALQAGDDDANADVAGAGGADMDAEVIRADDDDANADAAGAGGADMDAEVIQADDQGDADVPGVDMAVDGIAQAGQAPDAEVPDGAPPAVPAPAEAAAVPAPVRRRRTQLEMLAAQGNGVNRDARAAAAVLAAPVRRRATQLEMLTAQGNGVNRDVRGAAAAGGDGQKRRRTQTQFYGNSKEYCDDDDDDNDADSAGIYFLTSTEFSEQGVDEHDLH</sequence>
<evidence type="ECO:0000256" key="1">
    <source>
        <dbReference type="SAM" id="Coils"/>
    </source>
</evidence>
<dbReference type="PANTHER" id="PTHR23159:SF66">
    <property type="entry name" value="OS04G0158400 PROTEIN"/>
    <property type="match status" value="1"/>
</dbReference>
<feature type="compositionally biased region" description="Acidic residues" evidence="2">
    <location>
        <begin position="1834"/>
        <end position="1843"/>
    </location>
</feature>
<gene>
    <name evidence="3" type="ORF">JKP88DRAFT_255179</name>
</gene>
<proteinExistence type="predicted"/>
<keyword evidence="4" id="KW-1185">Reference proteome</keyword>
<feature type="coiled-coil region" evidence="1">
    <location>
        <begin position="102"/>
        <end position="223"/>
    </location>
</feature>
<dbReference type="PANTHER" id="PTHR23159">
    <property type="entry name" value="CENTROSOMAL PROTEIN 2"/>
    <property type="match status" value="1"/>
</dbReference>
<evidence type="ECO:0000313" key="3">
    <source>
        <dbReference type="EMBL" id="KAG5185079.1"/>
    </source>
</evidence>
<dbReference type="EMBL" id="JAFCMP010000144">
    <property type="protein sequence ID" value="KAG5185079.1"/>
    <property type="molecule type" value="Genomic_DNA"/>
</dbReference>
<organism evidence="3 4">
    <name type="scientific">Tribonema minus</name>
    <dbReference type="NCBI Taxonomy" id="303371"/>
    <lineage>
        <taxon>Eukaryota</taxon>
        <taxon>Sar</taxon>
        <taxon>Stramenopiles</taxon>
        <taxon>Ochrophyta</taxon>
        <taxon>PX clade</taxon>
        <taxon>Xanthophyceae</taxon>
        <taxon>Tribonematales</taxon>
        <taxon>Tribonemataceae</taxon>
        <taxon>Tribonema</taxon>
    </lineage>
</organism>
<feature type="coiled-coil region" evidence="1">
    <location>
        <begin position="267"/>
        <end position="301"/>
    </location>
</feature>
<reference evidence="3" key="1">
    <citation type="submission" date="2021-02" db="EMBL/GenBank/DDBJ databases">
        <title>First Annotated Genome of the Yellow-green Alga Tribonema minus.</title>
        <authorList>
            <person name="Mahan K.M."/>
        </authorList>
    </citation>
    <scope>NUCLEOTIDE SEQUENCE</scope>
    <source>
        <strain evidence="3">UTEX B ZZ1240</strain>
    </source>
</reference>
<accession>A0A836CGW9</accession>
<feature type="region of interest" description="Disordered" evidence="2">
    <location>
        <begin position="1727"/>
        <end position="1750"/>
    </location>
</feature>
<evidence type="ECO:0000313" key="4">
    <source>
        <dbReference type="Proteomes" id="UP000664859"/>
    </source>
</evidence>
<keyword evidence="1" id="KW-0175">Coiled coil</keyword>
<feature type="region of interest" description="Disordered" evidence="2">
    <location>
        <begin position="1809"/>
        <end position="1846"/>
    </location>
</feature>